<dbReference type="AlphaFoldDB" id="A0ABD2LAD2"/>
<gene>
    <name evidence="1" type="ORF">niasHT_017641</name>
</gene>
<comment type="caution">
    <text evidence="1">The sequence shown here is derived from an EMBL/GenBank/DDBJ whole genome shotgun (WGS) entry which is preliminary data.</text>
</comment>
<keyword evidence="2" id="KW-1185">Reference proteome</keyword>
<name>A0ABD2LAD2_9BILA</name>
<accession>A0ABD2LAD2</accession>
<reference evidence="1 2" key="1">
    <citation type="submission" date="2024-10" db="EMBL/GenBank/DDBJ databases">
        <authorList>
            <person name="Kim D."/>
        </authorList>
    </citation>
    <scope>NUCLEOTIDE SEQUENCE [LARGE SCALE GENOMIC DNA]</scope>
    <source>
        <strain evidence="1">BH-2024</strain>
    </source>
</reference>
<organism evidence="1 2">
    <name type="scientific">Heterodera trifolii</name>
    <dbReference type="NCBI Taxonomy" id="157864"/>
    <lineage>
        <taxon>Eukaryota</taxon>
        <taxon>Metazoa</taxon>
        <taxon>Ecdysozoa</taxon>
        <taxon>Nematoda</taxon>
        <taxon>Chromadorea</taxon>
        <taxon>Rhabditida</taxon>
        <taxon>Tylenchina</taxon>
        <taxon>Tylenchomorpha</taxon>
        <taxon>Tylenchoidea</taxon>
        <taxon>Heteroderidae</taxon>
        <taxon>Heteroderinae</taxon>
        <taxon>Heterodera</taxon>
    </lineage>
</organism>
<sequence length="97" mass="11205">MKSWPRMKTMRKTDLSSSANGNKDETFVSMGTDLAALAALMRRRRFTATWSCQPMNVILPDSLLMKDGESTLLYTSADCTAKENRMWCWSYFRARKH</sequence>
<proteinExistence type="predicted"/>
<evidence type="ECO:0000313" key="1">
    <source>
        <dbReference type="EMBL" id="KAL3111414.1"/>
    </source>
</evidence>
<protein>
    <submittedName>
        <fullName evidence="1">Uncharacterized protein</fullName>
    </submittedName>
</protein>
<dbReference type="Proteomes" id="UP001620626">
    <property type="component" value="Unassembled WGS sequence"/>
</dbReference>
<evidence type="ECO:0000313" key="2">
    <source>
        <dbReference type="Proteomes" id="UP001620626"/>
    </source>
</evidence>
<dbReference type="EMBL" id="JBICBT010000506">
    <property type="protein sequence ID" value="KAL3111414.1"/>
    <property type="molecule type" value="Genomic_DNA"/>
</dbReference>